<dbReference type="Gene3D" id="3.20.20.220">
    <property type="match status" value="1"/>
</dbReference>
<dbReference type="GO" id="GO:0004657">
    <property type="term" value="F:proline dehydrogenase activity"/>
    <property type="evidence" value="ECO:0007669"/>
    <property type="project" value="InterPro"/>
</dbReference>
<accession>A0A846QR30</accession>
<dbReference type="GO" id="GO:0009898">
    <property type="term" value="C:cytoplasmic side of plasma membrane"/>
    <property type="evidence" value="ECO:0007669"/>
    <property type="project" value="TreeGrafter"/>
</dbReference>
<dbReference type="InterPro" id="IPR016162">
    <property type="entry name" value="Ald_DH_N"/>
</dbReference>
<dbReference type="PIRSF" id="PIRSF000197">
    <property type="entry name" value="Bifunct_PutA"/>
    <property type="match status" value="1"/>
</dbReference>
<dbReference type="Gene3D" id="3.40.309.10">
    <property type="entry name" value="Aldehyde Dehydrogenase, Chain A, domain 2"/>
    <property type="match status" value="1"/>
</dbReference>
<evidence type="ECO:0000256" key="1">
    <source>
        <dbReference type="ARBA" id="ARBA00004786"/>
    </source>
</evidence>
<evidence type="ECO:0000313" key="16">
    <source>
        <dbReference type="Proteomes" id="UP000580856"/>
    </source>
</evidence>
<organism evidence="15 16">
    <name type="scientific">Desulfobaculum xiamenense</name>
    <dbReference type="NCBI Taxonomy" id="995050"/>
    <lineage>
        <taxon>Bacteria</taxon>
        <taxon>Pseudomonadati</taxon>
        <taxon>Thermodesulfobacteriota</taxon>
        <taxon>Desulfovibrionia</taxon>
        <taxon>Desulfovibrionales</taxon>
        <taxon>Desulfovibrionaceae</taxon>
        <taxon>Desulfobaculum</taxon>
    </lineage>
</organism>
<keyword evidence="4" id="KW-0520">NAD</keyword>
<feature type="domain" description="Aldehyde dehydrogenase" evidence="12">
    <location>
        <begin position="522"/>
        <end position="985"/>
    </location>
</feature>
<dbReference type="InterPro" id="IPR029510">
    <property type="entry name" value="Ald_DH_CS_GLU"/>
</dbReference>
<dbReference type="InterPro" id="IPR016163">
    <property type="entry name" value="Ald_DH_C"/>
</dbReference>
<comment type="catalytic activity">
    <reaction evidence="6">
        <text>L-glutamate 5-semialdehyde + NAD(+) + H2O = L-glutamate + NADH + 2 H(+)</text>
        <dbReference type="Rhea" id="RHEA:30235"/>
        <dbReference type="ChEBI" id="CHEBI:15377"/>
        <dbReference type="ChEBI" id="CHEBI:15378"/>
        <dbReference type="ChEBI" id="CHEBI:29985"/>
        <dbReference type="ChEBI" id="CHEBI:57540"/>
        <dbReference type="ChEBI" id="CHEBI:57945"/>
        <dbReference type="ChEBI" id="CHEBI:58066"/>
        <dbReference type="EC" id="1.2.1.88"/>
    </reaction>
</comment>
<comment type="similarity">
    <text evidence="7">Belongs to the aldehyde dehydrogenase family. RocA subfamily.</text>
</comment>
<feature type="compositionally biased region" description="Basic and acidic residues" evidence="11">
    <location>
        <begin position="453"/>
        <end position="465"/>
    </location>
</feature>
<dbReference type="GO" id="GO:0003700">
    <property type="term" value="F:DNA-binding transcription factor activity"/>
    <property type="evidence" value="ECO:0007669"/>
    <property type="project" value="InterPro"/>
</dbReference>
<dbReference type="InterPro" id="IPR025703">
    <property type="entry name" value="Bifunct_PutA"/>
</dbReference>
<evidence type="ECO:0000313" key="15">
    <source>
        <dbReference type="EMBL" id="NJB67845.1"/>
    </source>
</evidence>
<reference evidence="15 16" key="1">
    <citation type="submission" date="2020-03" db="EMBL/GenBank/DDBJ databases">
        <title>Genomic Encyclopedia of Type Strains, Phase IV (KMG-IV): sequencing the most valuable type-strain genomes for metagenomic binning, comparative biology and taxonomic classification.</title>
        <authorList>
            <person name="Goeker M."/>
        </authorList>
    </citation>
    <scope>NUCLEOTIDE SEQUENCE [LARGE SCALE GENOMIC DNA]</scope>
    <source>
        <strain evidence="15 16">DSM 24233</strain>
    </source>
</reference>
<dbReference type="FunFam" id="3.40.605.10:FF:000045">
    <property type="entry name" value="1-pyrroline-5-carboxylate dehydrogenase 1"/>
    <property type="match status" value="1"/>
</dbReference>
<dbReference type="SUPFAM" id="SSF51730">
    <property type="entry name" value="FAD-linked oxidoreductase"/>
    <property type="match status" value="1"/>
</dbReference>
<dbReference type="CDD" id="cd07124">
    <property type="entry name" value="ALDH_PutA-P5CDH-RocA"/>
    <property type="match status" value="1"/>
</dbReference>
<protein>
    <recommendedName>
        <fullName evidence="5">L-glutamate gamma-semialdehyde dehydrogenase</fullName>
        <ecNumber evidence="2">1.2.1.88</ecNumber>
    </recommendedName>
    <alternativeName>
        <fullName evidence="5">L-glutamate gamma-semialdehyde dehydrogenase</fullName>
    </alternativeName>
</protein>
<feature type="active site" evidence="8 9">
    <location>
        <position position="756"/>
    </location>
</feature>
<comment type="pathway">
    <text evidence="1">Amino-acid degradation; L-proline degradation into L-glutamate; L-glutamate from L-proline: step 2/2.</text>
</comment>
<evidence type="ECO:0000256" key="7">
    <source>
        <dbReference type="ARBA" id="ARBA00061617"/>
    </source>
</evidence>
<dbReference type="Pfam" id="PF01619">
    <property type="entry name" value="Pro_dh"/>
    <property type="match status" value="1"/>
</dbReference>
<feature type="active site" evidence="8">
    <location>
        <position position="790"/>
    </location>
</feature>
<evidence type="ECO:0000256" key="5">
    <source>
        <dbReference type="ARBA" id="ARBA00032259"/>
    </source>
</evidence>
<dbReference type="InterPro" id="IPR002872">
    <property type="entry name" value="Proline_DH_dom"/>
</dbReference>
<comment type="caution">
    <text evidence="15">The sequence shown here is derived from an EMBL/GenBank/DDBJ whole genome shotgun (WGS) entry which is preliminary data.</text>
</comment>
<dbReference type="Pfam" id="PF18083">
    <property type="entry name" value="PutA_N"/>
    <property type="match status" value="1"/>
</dbReference>
<dbReference type="AlphaFoldDB" id="A0A846QR30"/>
<dbReference type="Gene3D" id="3.40.605.10">
    <property type="entry name" value="Aldehyde Dehydrogenase, Chain A, domain 1"/>
    <property type="match status" value="1"/>
</dbReference>
<evidence type="ECO:0000256" key="3">
    <source>
        <dbReference type="ARBA" id="ARBA00023002"/>
    </source>
</evidence>
<dbReference type="InterPro" id="IPR005932">
    <property type="entry name" value="RocA"/>
</dbReference>
<evidence type="ECO:0000256" key="8">
    <source>
        <dbReference type="PIRSR" id="PIRSR000197-1"/>
    </source>
</evidence>
<sequence>MNTSELETRIIERGRTFFEAMNGEAPSVFDKGWWTGKVMDWSMRDEDFKVKLFRFVDALPALTTNESLNRHIREYFAADSGELPPVLRAGLKSASVVGRLRGNFVVKGISKNIERLARQFIVGEDAKEAVKTLQRLRKDGFAFTIDILGEATVGETEAEARLQEHLDLLAALEVARRKFKPLGGSNGEFDWGGEPIINLSVKASAFCSQSFPRDFEGSVRGIYNRLAPVYRRIIEIGGAMCIDMESLDQRDITIEVFKRLRSHDEFRHYPHLGIVLQSYLRDVDDDVAGLVDWLRSEGLPSTIRLVKGAYWDHEVVRARQQGLAVPVYTVKAETDAAYERNARRILENADICRLACASHNVRTIAAVMEMARELGVPEERYEFQALYGMAEPVRKGLLSVAGRVRLYCPYGELVPGMAYLVRRLLENTSNESFLRRSFADETETDSLLENPEETARRERAARPVRPDSGPGVAPFVNEPAADFTQAAVRHAFPKAIARIRREFGATHPLFIGGENVVTGDVLDSYNPADVSEIVGSVCQAGPAEIDAAIAAAEEALPAWRATPVAERTKCLFEAARIARSRIFDLAVLQVLEVGKQWDQAHADVAEAIDFFEYYGREMLRLGADRRMGRVPGEVNRYRYRPRGVAAVIAPWNFPLAISAGMCSAALVTGNCVLYKPSGLSSVTGRVLADLFVEAGIPAGVFNFVPGRSSVMGDHLVGHPSVNLIAFTGSERVGLHIMQMAAQVAPGQRHLKRVVAEMGGKNACIIDDDAELDEAVRHVLYSAFGYQGQKCSACSRVIVHEAIYDRFVPRLVDAARSMRIGPAEDPACVMGPLVDRVAQQSVLEFIDVARAEGSVLLSRMPDGGPGGVDASQGCYVPLTIVEGITPEHRIAQEEAFGPVLAVMKAKDFDQAIEWANSTRFALTGAVFSRSPAHLEQAARDFAVGNLYLNRNCTGALVERQPFGGFAMSGIGSKAGGPDYLLQFMEPYVVTENTMRRGFAPIGSDDDWV</sequence>
<dbReference type="PROSITE" id="PS00070">
    <property type="entry name" value="ALDEHYDE_DEHYDR_CYS"/>
    <property type="match status" value="1"/>
</dbReference>
<dbReference type="InterPro" id="IPR041514">
    <property type="entry name" value="PutA_N"/>
</dbReference>
<evidence type="ECO:0000256" key="4">
    <source>
        <dbReference type="ARBA" id="ARBA00023027"/>
    </source>
</evidence>
<proteinExistence type="inferred from homology"/>
<dbReference type="Pfam" id="PF00171">
    <property type="entry name" value="Aldedh"/>
    <property type="match status" value="1"/>
</dbReference>
<dbReference type="InterPro" id="IPR029041">
    <property type="entry name" value="FAD-linked_oxidoreductase-like"/>
</dbReference>
<dbReference type="PROSITE" id="PS00687">
    <property type="entry name" value="ALDEHYDE_DEHYDR_GLU"/>
    <property type="match status" value="1"/>
</dbReference>
<feature type="domain" description="Proline dehydrogenase" evidence="13">
    <location>
        <begin position="129"/>
        <end position="436"/>
    </location>
</feature>
<evidence type="ECO:0000256" key="10">
    <source>
        <dbReference type="RuleBase" id="RU003345"/>
    </source>
</evidence>
<evidence type="ECO:0000259" key="14">
    <source>
        <dbReference type="Pfam" id="PF18083"/>
    </source>
</evidence>
<dbReference type="RefSeq" id="WP_167940862.1">
    <property type="nucleotide sequence ID" value="NZ_JAATJA010000001.1"/>
</dbReference>
<dbReference type="InterPro" id="IPR015590">
    <property type="entry name" value="Aldehyde_DH_dom"/>
</dbReference>
<dbReference type="EC" id="1.2.1.88" evidence="2"/>
<keyword evidence="3 10" id="KW-0560">Oxidoreductase</keyword>
<evidence type="ECO:0000259" key="12">
    <source>
        <dbReference type="Pfam" id="PF00171"/>
    </source>
</evidence>
<evidence type="ECO:0000256" key="11">
    <source>
        <dbReference type="SAM" id="MobiDB-lite"/>
    </source>
</evidence>
<dbReference type="InterPro" id="IPR050485">
    <property type="entry name" value="Proline_metab_enzyme"/>
</dbReference>
<dbReference type="PANTHER" id="PTHR42862">
    <property type="entry name" value="DELTA-1-PYRROLINE-5-CARBOXYLATE DEHYDROGENASE 1, ISOFORM A-RELATED"/>
    <property type="match status" value="1"/>
</dbReference>
<dbReference type="Proteomes" id="UP000580856">
    <property type="component" value="Unassembled WGS sequence"/>
</dbReference>
<gene>
    <name evidence="15" type="ORF">GGQ74_001485</name>
</gene>
<dbReference type="SUPFAM" id="SSF53720">
    <property type="entry name" value="ALDH-like"/>
    <property type="match status" value="1"/>
</dbReference>
<name>A0A846QR30_9BACT</name>
<evidence type="ECO:0000259" key="13">
    <source>
        <dbReference type="Pfam" id="PF01619"/>
    </source>
</evidence>
<dbReference type="EMBL" id="JAATJA010000001">
    <property type="protein sequence ID" value="NJB67845.1"/>
    <property type="molecule type" value="Genomic_DNA"/>
</dbReference>
<dbReference type="FunFam" id="3.40.309.10:FF:000005">
    <property type="entry name" value="1-pyrroline-5-carboxylate dehydrogenase 1"/>
    <property type="match status" value="1"/>
</dbReference>
<dbReference type="GO" id="GO:0003842">
    <property type="term" value="F:L-glutamate gamma-semialdehyde dehydrogenase activity"/>
    <property type="evidence" value="ECO:0007669"/>
    <property type="project" value="UniProtKB-EC"/>
</dbReference>
<evidence type="ECO:0000256" key="9">
    <source>
        <dbReference type="PROSITE-ProRule" id="PRU10007"/>
    </source>
</evidence>
<feature type="compositionally biased region" description="Acidic residues" evidence="11">
    <location>
        <begin position="443"/>
        <end position="452"/>
    </location>
</feature>
<dbReference type="InterPro" id="IPR016161">
    <property type="entry name" value="Ald_DH/histidinol_DH"/>
</dbReference>
<feature type="region of interest" description="Disordered" evidence="11">
    <location>
        <begin position="443"/>
        <end position="473"/>
    </location>
</feature>
<evidence type="ECO:0000256" key="2">
    <source>
        <dbReference type="ARBA" id="ARBA00012884"/>
    </source>
</evidence>
<dbReference type="InterPro" id="IPR016160">
    <property type="entry name" value="Ald_DH_CS_CYS"/>
</dbReference>
<dbReference type="PANTHER" id="PTHR42862:SF1">
    <property type="entry name" value="DELTA-1-PYRROLINE-5-CARBOXYLATE DEHYDROGENASE 2, ISOFORM A-RELATED"/>
    <property type="match status" value="1"/>
</dbReference>
<dbReference type="GO" id="GO:0010133">
    <property type="term" value="P:L-proline catabolic process to L-glutamate"/>
    <property type="evidence" value="ECO:0007669"/>
    <property type="project" value="UniProtKB-UniPathway"/>
</dbReference>
<dbReference type="UniPathway" id="UPA00261">
    <property type="reaction ID" value="UER00373"/>
</dbReference>
<feature type="domain" description="Proline utilization A N-terminal" evidence="14">
    <location>
        <begin position="7"/>
        <end position="120"/>
    </location>
</feature>
<evidence type="ECO:0000256" key="6">
    <source>
        <dbReference type="ARBA" id="ARBA00048142"/>
    </source>
</evidence>
<keyword evidence="16" id="KW-1185">Reference proteome</keyword>